<organism evidence="3 4">
    <name type="scientific">Rhizobium grahamii</name>
    <dbReference type="NCBI Taxonomy" id="1120045"/>
    <lineage>
        <taxon>Bacteria</taxon>
        <taxon>Pseudomonadati</taxon>
        <taxon>Pseudomonadota</taxon>
        <taxon>Alphaproteobacteria</taxon>
        <taxon>Hyphomicrobiales</taxon>
        <taxon>Rhizobiaceae</taxon>
        <taxon>Rhizobium/Agrobacterium group</taxon>
        <taxon>Rhizobium</taxon>
    </lineage>
</organism>
<dbReference type="InterPro" id="IPR007410">
    <property type="entry name" value="LpqE-like"/>
</dbReference>
<dbReference type="SUPFAM" id="SSF110087">
    <property type="entry name" value="DR1885-like metal-binding protein"/>
    <property type="match status" value="1"/>
</dbReference>
<evidence type="ECO:0000256" key="1">
    <source>
        <dbReference type="SAM" id="MobiDB-lite"/>
    </source>
</evidence>
<dbReference type="EMBL" id="NAAC01000027">
    <property type="protein sequence ID" value="RDJ06912.1"/>
    <property type="molecule type" value="Genomic_DNA"/>
</dbReference>
<evidence type="ECO:0000256" key="2">
    <source>
        <dbReference type="SAM" id="SignalP"/>
    </source>
</evidence>
<dbReference type="Pfam" id="PF04314">
    <property type="entry name" value="PCuAC"/>
    <property type="match status" value="1"/>
</dbReference>
<proteinExistence type="predicted"/>
<keyword evidence="2" id="KW-0732">Signal</keyword>
<accession>A0A370KJX5</accession>
<evidence type="ECO:0000313" key="4">
    <source>
        <dbReference type="Proteomes" id="UP000254939"/>
    </source>
</evidence>
<reference evidence="3 4" key="1">
    <citation type="submission" date="2017-03" db="EMBL/GenBank/DDBJ databases">
        <title>Genome analysis of Rhizobial strains effectives or ineffectives for nitrogen fixation isolated from bean seeds.</title>
        <authorList>
            <person name="Peralta H."/>
            <person name="Aguilar-Vera A."/>
            <person name="Mora Y."/>
            <person name="Vargas-Lagunas C."/>
            <person name="Girard L."/>
            <person name="Mora J."/>
        </authorList>
    </citation>
    <scope>NUCLEOTIDE SEQUENCE [LARGE SCALE GENOMIC DNA]</scope>
    <source>
        <strain evidence="3 4">CCGM3</strain>
    </source>
</reference>
<sequence length="172" mass="18093">MKKLMILITSLFFTGLFAAAATANDIKVGAIDIGHPRARAMVPGAKVGGGYLELTNTGSIDDRLVRITSERAATAEVHQMSVANGVMTMRPVVDGLTIPAGKTVELKPGGYHVMFMDVAKPFKEGESIRATLTFEKAGSVDVEFTVGNAGGVKSTSPDGHHDMGGMDMSKPQ</sequence>
<dbReference type="Proteomes" id="UP000254939">
    <property type="component" value="Unassembled WGS sequence"/>
</dbReference>
<dbReference type="PANTHER" id="PTHR36302:SF1">
    <property type="entry name" value="COPPER CHAPERONE PCU(A)C"/>
    <property type="match status" value="1"/>
</dbReference>
<feature type="chain" id="PRO_5016885427" description="Copper chaperone PCu(A)C" evidence="2">
    <location>
        <begin position="24"/>
        <end position="172"/>
    </location>
</feature>
<gene>
    <name evidence="3" type="ORF">B5K06_22130</name>
</gene>
<evidence type="ECO:0008006" key="5">
    <source>
        <dbReference type="Google" id="ProtNLM"/>
    </source>
</evidence>
<name>A0A370KJX5_9HYPH</name>
<dbReference type="PANTHER" id="PTHR36302">
    <property type="entry name" value="BLR7088 PROTEIN"/>
    <property type="match status" value="1"/>
</dbReference>
<dbReference type="RefSeq" id="WP_114714741.1">
    <property type="nucleotide sequence ID" value="NZ_KZ857265.1"/>
</dbReference>
<protein>
    <recommendedName>
        <fullName evidence="5">Copper chaperone PCu(A)C</fullName>
    </recommendedName>
</protein>
<dbReference type="InterPro" id="IPR036182">
    <property type="entry name" value="PCuAC_sf"/>
</dbReference>
<dbReference type="Gene3D" id="2.60.40.1890">
    <property type="entry name" value="PCu(A)C copper chaperone"/>
    <property type="match status" value="1"/>
</dbReference>
<dbReference type="InterPro" id="IPR058248">
    <property type="entry name" value="Lxx211020-like"/>
</dbReference>
<feature type="signal peptide" evidence="2">
    <location>
        <begin position="1"/>
        <end position="23"/>
    </location>
</feature>
<comment type="caution">
    <text evidence="3">The sequence shown here is derived from an EMBL/GenBank/DDBJ whole genome shotgun (WGS) entry which is preliminary data.</text>
</comment>
<feature type="region of interest" description="Disordered" evidence="1">
    <location>
        <begin position="149"/>
        <end position="172"/>
    </location>
</feature>
<evidence type="ECO:0000313" key="3">
    <source>
        <dbReference type="EMBL" id="RDJ06912.1"/>
    </source>
</evidence>
<dbReference type="OrthoDB" id="9796962at2"/>
<dbReference type="AlphaFoldDB" id="A0A370KJX5"/>